<comment type="caution">
    <text evidence="6">The sequence shown here is derived from an EMBL/GenBank/DDBJ whole genome shotgun (WGS) entry which is preliminary data.</text>
</comment>
<dbReference type="GO" id="GO:0004029">
    <property type="term" value="F:aldehyde dehydrogenase (NAD+) activity"/>
    <property type="evidence" value="ECO:0007669"/>
    <property type="project" value="UniProtKB-EC"/>
</dbReference>
<keyword evidence="7" id="KW-1185">Reference proteome</keyword>
<dbReference type="EMBL" id="QJNU01000041">
    <property type="protein sequence ID" value="RYP09336.1"/>
    <property type="molecule type" value="Genomic_DNA"/>
</dbReference>
<evidence type="ECO:0000256" key="2">
    <source>
        <dbReference type="ARBA" id="ARBA00023002"/>
    </source>
</evidence>
<dbReference type="PANTHER" id="PTHR11699">
    <property type="entry name" value="ALDEHYDE DEHYDROGENASE-RELATED"/>
    <property type="match status" value="1"/>
</dbReference>
<dbReference type="InterPro" id="IPR015590">
    <property type="entry name" value="Aldehyde_DH_dom"/>
</dbReference>
<accession>A0A4Q4TPV1</accession>
<dbReference type="Gene3D" id="3.40.605.10">
    <property type="entry name" value="Aldehyde Dehydrogenase, Chain A, domain 1"/>
    <property type="match status" value="1"/>
</dbReference>
<evidence type="ECO:0000256" key="3">
    <source>
        <dbReference type="ARBA" id="ARBA00024226"/>
    </source>
</evidence>
<feature type="domain" description="Aldehyde dehydrogenase" evidence="5">
    <location>
        <begin position="35"/>
        <end position="493"/>
    </location>
</feature>
<organism evidence="6 7">
    <name type="scientific">Monosporascus ibericus</name>
    <dbReference type="NCBI Taxonomy" id="155417"/>
    <lineage>
        <taxon>Eukaryota</taxon>
        <taxon>Fungi</taxon>
        <taxon>Dikarya</taxon>
        <taxon>Ascomycota</taxon>
        <taxon>Pezizomycotina</taxon>
        <taxon>Sordariomycetes</taxon>
        <taxon>Xylariomycetidae</taxon>
        <taxon>Xylariales</taxon>
        <taxon>Xylariales incertae sedis</taxon>
        <taxon>Monosporascus</taxon>
    </lineage>
</organism>
<evidence type="ECO:0000313" key="6">
    <source>
        <dbReference type="EMBL" id="RYP09336.1"/>
    </source>
</evidence>
<evidence type="ECO:0000313" key="7">
    <source>
        <dbReference type="Proteomes" id="UP000293360"/>
    </source>
</evidence>
<dbReference type="GO" id="GO:0046394">
    <property type="term" value="P:carboxylic acid biosynthetic process"/>
    <property type="evidence" value="ECO:0007669"/>
    <property type="project" value="UniProtKB-ARBA"/>
</dbReference>
<dbReference type="SUPFAM" id="SSF53720">
    <property type="entry name" value="ALDH-like"/>
    <property type="match status" value="1"/>
</dbReference>
<keyword evidence="2" id="KW-0560">Oxidoreductase</keyword>
<dbReference type="Pfam" id="PF00171">
    <property type="entry name" value="Aldedh"/>
    <property type="match status" value="1"/>
</dbReference>
<proteinExistence type="inferred from homology"/>
<dbReference type="AlphaFoldDB" id="A0A4Q4TPV1"/>
<comment type="catalytic activity">
    <reaction evidence="4">
        <text>an aldehyde + NAD(+) + H2O = a carboxylate + NADH + 2 H(+)</text>
        <dbReference type="Rhea" id="RHEA:16185"/>
        <dbReference type="ChEBI" id="CHEBI:15377"/>
        <dbReference type="ChEBI" id="CHEBI:15378"/>
        <dbReference type="ChEBI" id="CHEBI:17478"/>
        <dbReference type="ChEBI" id="CHEBI:29067"/>
        <dbReference type="ChEBI" id="CHEBI:57540"/>
        <dbReference type="ChEBI" id="CHEBI:57945"/>
        <dbReference type="EC" id="1.2.1.3"/>
    </reaction>
</comment>
<sequence>MAAPVVTLKGVGGFEFDLPTGLFINNEFVPSVEGLTLDVENPATGETLTTIASAGVKDVNKAVAAAQAAFPGWRATPPLEKSKLLWKLAELFEKPENKQILQSVDVLDVGAPAAMVDFTLPQCIDNLRYYAGWADKITGKTLHVPGGHAYTVREPIGVCAGIVPWNTPLMIAMWKLAPALATGNVLILKMPELAPLCGLRFAQLIKEAGFPPGVVNIITGEGRVAGQALAEHKDIRKVSFTGGGVTGRKILRAAADSNLKKVTLELGGKGPTIVFDDAQFENALFWAFMGFTMHNGQVCAAGTRIYVQEGIYDKFIEAFREKLAATSKSSKVQGGSGAEGAGKTPVISKVQHEKIMAYIESGTKEGATLLGGGNRIGDKGYFVEETAFVDVKPDAKIMKEEIFGPVASIAKFKTEDEVIAAANDSAYGLNAAVFSSNPDRIRKVSDALEVGTVTVNYWGALNMNTPFGGVKESGFGRDMGEEALDGWTQVKTVKQLSLPTA</sequence>
<dbReference type="OrthoDB" id="310895at2759"/>
<dbReference type="Gene3D" id="3.40.309.10">
    <property type="entry name" value="Aldehyde Dehydrogenase, Chain A, domain 2"/>
    <property type="match status" value="1"/>
</dbReference>
<dbReference type="InterPro" id="IPR016161">
    <property type="entry name" value="Ald_DH/histidinol_DH"/>
</dbReference>
<dbReference type="FunFam" id="3.40.309.10:FF:000012">
    <property type="entry name" value="Betaine aldehyde dehydrogenase"/>
    <property type="match status" value="1"/>
</dbReference>
<dbReference type="InterPro" id="IPR016163">
    <property type="entry name" value="Ald_DH_C"/>
</dbReference>
<protein>
    <recommendedName>
        <fullName evidence="3">aldehyde dehydrogenase (NAD(+))</fullName>
        <ecNumber evidence="3">1.2.1.3</ecNumber>
    </recommendedName>
</protein>
<evidence type="ECO:0000259" key="5">
    <source>
        <dbReference type="Pfam" id="PF00171"/>
    </source>
</evidence>
<dbReference type="InterPro" id="IPR016162">
    <property type="entry name" value="Ald_DH_N"/>
</dbReference>
<name>A0A4Q4TPV1_9PEZI</name>
<dbReference type="FunFam" id="3.40.605.10:FF:000007">
    <property type="entry name" value="NAD/NADP-dependent betaine aldehyde dehydrogenase"/>
    <property type="match status" value="1"/>
</dbReference>
<reference evidence="6 7" key="1">
    <citation type="submission" date="2018-06" db="EMBL/GenBank/DDBJ databases">
        <title>Complete Genomes of Monosporascus.</title>
        <authorList>
            <person name="Robinson A.J."/>
            <person name="Natvig D.O."/>
        </authorList>
    </citation>
    <scope>NUCLEOTIDE SEQUENCE [LARGE SCALE GENOMIC DNA]</scope>
    <source>
        <strain evidence="6 7">CBS 110550</strain>
    </source>
</reference>
<dbReference type="FunFam" id="3.40.605.10:FF:000026">
    <property type="entry name" value="Aldehyde dehydrogenase, putative"/>
    <property type="match status" value="1"/>
</dbReference>
<evidence type="ECO:0000256" key="1">
    <source>
        <dbReference type="ARBA" id="ARBA00009986"/>
    </source>
</evidence>
<gene>
    <name evidence="6" type="ORF">DL764_001383</name>
</gene>
<evidence type="ECO:0000256" key="4">
    <source>
        <dbReference type="ARBA" id="ARBA00049194"/>
    </source>
</evidence>
<dbReference type="STRING" id="155417.A0A4Q4TPV1"/>
<dbReference type="Proteomes" id="UP000293360">
    <property type="component" value="Unassembled WGS sequence"/>
</dbReference>
<dbReference type="EC" id="1.2.1.3" evidence="3"/>
<comment type="similarity">
    <text evidence="1">Belongs to the aldehyde dehydrogenase family.</text>
</comment>